<evidence type="ECO:0000256" key="2">
    <source>
        <dbReference type="ARBA" id="ARBA00061292"/>
    </source>
</evidence>
<dbReference type="AlphaFoldDB" id="A0A1B2JI75"/>
<feature type="compositionally biased region" description="Polar residues" evidence="3">
    <location>
        <begin position="39"/>
        <end position="59"/>
    </location>
</feature>
<dbReference type="OrthoDB" id="4026794at2759"/>
<dbReference type="InterPro" id="IPR028322">
    <property type="entry name" value="PNRC-like_rgn"/>
</dbReference>
<dbReference type="Pfam" id="PF15365">
    <property type="entry name" value="PNRC"/>
    <property type="match status" value="1"/>
</dbReference>
<evidence type="ECO:0000313" key="5">
    <source>
        <dbReference type="Proteomes" id="UP000094565"/>
    </source>
</evidence>
<organism evidence="4 5">
    <name type="scientific">Komagataella pastoris</name>
    <name type="common">Yeast</name>
    <name type="synonym">Pichia pastoris</name>
    <dbReference type="NCBI Taxonomy" id="4922"/>
    <lineage>
        <taxon>Eukaryota</taxon>
        <taxon>Fungi</taxon>
        <taxon>Dikarya</taxon>
        <taxon>Ascomycota</taxon>
        <taxon>Saccharomycotina</taxon>
        <taxon>Pichiomycetes</taxon>
        <taxon>Pichiales</taxon>
        <taxon>Pichiaceae</taxon>
        <taxon>Komagataella</taxon>
    </lineage>
</organism>
<feature type="region of interest" description="Disordered" evidence="3">
    <location>
        <begin position="85"/>
        <end position="169"/>
    </location>
</feature>
<evidence type="ECO:0000256" key="1">
    <source>
        <dbReference type="ARBA" id="ARBA00023161"/>
    </source>
</evidence>
<dbReference type="GO" id="GO:0000184">
    <property type="term" value="P:nuclear-transcribed mRNA catabolic process, nonsense-mediated decay"/>
    <property type="evidence" value="ECO:0007669"/>
    <property type="project" value="UniProtKB-KW"/>
</dbReference>
<reference evidence="4 5" key="1">
    <citation type="submission" date="2016-02" db="EMBL/GenBank/DDBJ databases">
        <title>Comparative genomic and transcriptomic foundation for Pichia pastoris.</title>
        <authorList>
            <person name="Love K.R."/>
            <person name="Shah K.A."/>
            <person name="Whittaker C.A."/>
            <person name="Wu J."/>
            <person name="Bartlett M.C."/>
            <person name="Ma D."/>
            <person name="Leeson R.L."/>
            <person name="Priest M."/>
            <person name="Young S.K."/>
            <person name="Love J.C."/>
        </authorList>
    </citation>
    <scope>NUCLEOTIDE SEQUENCE [LARGE SCALE GENOMIC DNA]</scope>
    <source>
        <strain evidence="4 5">ATCC 28485</strain>
    </source>
</reference>
<sequence>MQTDATQSTKKKNNTSAGTKLGKCQEVFIPPQRLLPDGTTVNFGNGPVPSSKNSGNTIGNKRNNRKKLLNQKQTYDVISSSDLVQEQVKGQPDHPSFESSSASRGGDNRITPKAGKERGPTTRPNTLRQGQNQTNKQSRAPRVAEATKYAGSSFHQSPSAVSLPKPSFL</sequence>
<dbReference type="Proteomes" id="UP000094565">
    <property type="component" value="Chromosome 4"/>
</dbReference>
<proteinExistence type="inferred from homology"/>
<accession>A0A1B2JI75</accession>
<evidence type="ECO:0000256" key="3">
    <source>
        <dbReference type="SAM" id="MobiDB-lite"/>
    </source>
</evidence>
<feature type="compositionally biased region" description="Polar residues" evidence="3">
    <location>
        <begin position="1"/>
        <end position="18"/>
    </location>
</feature>
<feature type="region of interest" description="Disordered" evidence="3">
    <location>
        <begin position="1"/>
        <end position="72"/>
    </location>
</feature>
<feature type="compositionally biased region" description="Polar residues" evidence="3">
    <location>
        <begin position="122"/>
        <end position="138"/>
    </location>
</feature>
<keyword evidence="1" id="KW-0866">Nonsense-mediated mRNA decay</keyword>
<evidence type="ECO:0000313" key="4">
    <source>
        <dbReference type="EMBL" id="ANZ77683.1"/>
    </source>
</evidence>
<name>A0A1B2JI75_PICPA</name>
<dbReference type="EMBL" id="CP014587">
    <property type="protein sequence ID" value="ANZ77683.1"/>
    <property type="molecule type" value="Genomic_DNA"/>
</dbReference>
<gene>
    <name evidence="4" type="ORF">ATY40_BA7504406</name>
</gene>
<comment type="similarity">
    <text evidence="2">Belongs to the EDC family.</text>
</comment>
<protein>
    <submittedName>
        <fullName evidence="4">BA75_04406T0</fullName>
    </submittedName>
</protein>
<keyword evidence="5" id="KW-1185">Reference proteome</keyword>